<dbReference type="AlphaFoldDB" id="A0A2I1BY08"/>
<gene>
    <name evidence="1" type="ORF">P174DRAFT_445180</name>
</gene>
<feature type="non-terminal residue" evidence="1">
    <location>
        <position position="52"/>
    </location>
</feature>
<proteinExistence type="predicted"/>
<reference evidence="2" key="1">
    <citation type="journal article" date="2018" name="Proc. Natl. Acad. Sci. U.S.A.">
        <title>Linking secondary metabolites to gene clusters through genome sequencing of six diverse Aspergillus species.</title>
        <authorList>
            <person name="Kaerboelling I."/>
            <person name="Vesth T.C."/>
            <person name="Frisvad J.C."/>
            <person name="Nybo J.L."/>
            <person name="Theobald S."/>
            <person name="Kuo A."/>
            <person name="Bowyer P."/>
            <person name="Matsuda Y."/>
            <person name="Mondo S."/>
            <person name="Lyhne E.K."/>
            <person name="Kogle M.E."/>
            <person name="Clum A."/>
            <person name="Lipzen A."/>
            <person name="Salamov A."/>
            <person name="Ngan C.Y."/>
            <person name="Daum C."/>
            <person name="Chiniquy J."/>
            <person name="Barry K."/>
            <person name="LaButti K."/>
            <person name="Haridas S."/>
            <person name="Simmons B.A."/>
            <person name="Magnuson J.K."/>
            <person name="Mortensen U.H."/>
            <person name="Larsen T.O."/>
            <person name="Grigoriev I.V."/>
            <person name="Baker S.E."/>
            <person name="Andersen M.R."/>
        </authorList>
    </citation>
    <scope>NUCLEOTIDE SEQUENCE [LARGE SCALE GENOMIC DNA]</scope>
    <source>
        <strain evidence="2">IBT 16806</strain>
    </source>
</reference>
<dbReference type="VEuPathDB" id="FungiDB:P174DRAFT_445180"/>
<dbReference type="EMBL" id="MSZS01000008">
    <property type="protein sequence ID" value="PKX90259.1"/>
    <property type="molecule type" value="Genomic_DNA"/>
</dbReference>
<dbReference type="RefSeq" id="XP_024678854.1">
    <property type="nucleotide sequence ID" value="XM_024828273.1"/>
</dbReference>
<evidence type="ECO:0000313" key="2">
    <source>
        <dbReference type="Proteomes" id="UP000234474"/>
    </source>
</evidence>
<comment type="caution">
    <text evidence="1">The sequence shown here is derived from an EMBL/GenBank/DDBJ whole genome shotgun (WGS) entry which is preliminary data.</text>
</comment>
<name>A0A2I1BY08_ASPN1</name>
<sequence>MTSACTVVLITIRLRNAISTHVALAHLLHPSLVHLHLPLLSPILRQQPKVLL</sequence>
<dbReference type="GeneID" id="36535598"/>
<accession>A0A2I1BY08</accession>
<evidence type="ECO:0000313" key="1">
    <source>
        <dbReference type="EMBL" id="PKX90259.1"/>
    </source>
</evidence>
<organism evidence="1 2">
    <name type="scientific">Aspergillus novofumigatus (strain IBT 16806)</name>
    <dbReference type="NCBI Taxonomy" id="1392255"/>
    <lineage>
        <taxon>Eukaryota</taxon>
        <taxon>Fungi</taxon>
        <taxon>Dikarya</taxon>
        <taxon>Ascomycota</taxon>
        <taxon>Pezizomycotina</taxon>
        <taxon>Eurotiomycetes</taxon>
        <taxon>Eurotiomycetidae</taxon>
        <taxon>Eurotiales</taxon>
        <taxon>Aspergillaceae</taxon>
        <taxon>Aspergillus</taxon>
        <taxon>Aspergillus subgen. Fumigati</taxon>
    </lineage>
</organism>
<dbReference type="Proteomes" id="UP000234474">
    <property type="component" value="Unassembled WGS sequence"/>
</dbReference>
<protein>
    <submittedName>
        <fullName evidence="1">Uncharacterized protein</fullName>
    </submittedName>
</protein>
<keyword evidence="2" id="KW-1185">Reference proteome</keyword>